<name>A0A7V5PQD5_CALAY</name>
<feature type="domain" description="DUF112" evidence="2">
    <location>
        <begin position="20"/>
        <end position="438"/>
    </location>
</feature>
<feature type="transmembrane region" description="Helical" evidence="1">
    <location>
        <begin position="318"/>
        <end position="342"/>
    </location>
</feature>
<dbReference type="PANTHER" id="PTHR35342:SF5">
    <property type="entry name" value="TRICARBOXYLIC TRANSPORT PROTEIN"/>
    <property type="match status" value="1"/>
</dbReference>
<feature type="transmembrane region" description="Helical" evidence="1">
    <location>
        <begin position="165"/>
        <end position="183"/>
    </location>
</feature>
<feature type="transmembrane region" description="Helical" evidence="1">
    <location>
        <begin position="42"/>
        <end position="68"/>
    </location>
</feature>
<feature type="transmembrane region" description="Helical" evidence="1">
    <location>
        <begin position="109"/>
        <end position="133"/>
    </location>
</feature>
<sequence>MEILTHLLNGFGLILNPTALLIIVAGVMMGILVGVLPGLSPAMGVALLVPFSYGMSPLNALILLVALYSAANYGGTITAIAINTPGTPSAIVSTFDGYPLTRQGKPGRALGASVMASAVGGFLGALVLVFFSVPLAKVALHFGPPEYFALAIFGLTIISSLSSGNYVKAFIATLIGLLLNTIGMDPFTGYQRFTFGVAELADGFNFIPALIGLFALSEIFLSIEREKPVKQALRKISGKMPKLKEMWQIKRAVLQSSILGTIIGVVPGAGATIAAFISYNEAKRASKHPEEFGKGSLEGVVASGAATSGSVGGALVPLLTLGIPGSAATAVLIGALMMHGLTPGPELFKDKAPIVYGLFASIFIAYIAMLFLGVVGNQLWIKIISAPKAVLNPMILAIAFIGSYAVGNSMFDVWSCFGFGLLGWLLRRYDFPTAPVILGLILGFLAETNFRRALLMGDGFIFFTRPVSLIMIILAVVSFFWPFIKAYRQKRKSEKKFAEQLVKHR</sequence>
<feature type="transmembrane region" description="Helical" evidence="1">
    <location>
        <begin position="12"/>
        <end position="36"/>
    </location>
</feature>
<protein>
    <submittedName>
        <fullName evidence="3">C4-dicarboxylate ABC transporter permease</fullName>
    </submittedName>
</protein>
<feature type="transmembrane region" description="Helical" evidence="1">
    <location>
        <begin position="466"/>
        <end position="484"/>
    </location>
</feature>
<feature type="transmembrane region" description="Helical" evidence="1">
    <location>
        <begin position="395"/>
        <end position="422"/>
    </location>
</feature>
<keyword evidence="1" id="KW-0472">Membrane</keyword>
<feature type="transmembrane region" description="Helical" evidence="1">
    <location>
        <begin position="139"/>
        <end position="158"/>
    </location>
</feature>
<feature type="transmembrane region" description="Helical" evidence="1">
    <location>
        <begin position="354"/>
        <end position="375"/>
    </location>
</feature>
<keyword evidence="1" id="KW-0812">Transmembrane</keyword>
<reference evidence="3" key="1">
    <citation type="journal article" date="2020" name="mSystems">
        <title>Genome- and Community-Level Interaction Insights into Carbon Utilization and Element Cycling Functions of Hydrothermarchaeota in Hydrothermal Sediment.</title>
        <authorList>
            <person name="Zhou Z."/>
            <person name="Liu Y."/>
            <person name="Xu W."/>
            <person name="Pan J."/>
            <person name="Luo Z.H."/>
            <person name="Li M."/>
        </authorList>
    </citation>
    <scope>NUCLEOTIDE SEQUENCE [LARGE SCALE GENOMIC DNA]</scope>
    <source>
        <strain evidence="3">HyVt-527</strain>
    </source>
</reference>
<feature type="transmembrane region" description="Helical" evidence="1">
    <location>
        <begin position="252"/>
        <end position="279"/>
    </location>
</feature>
<evidence type="ECO:0000256" key="1">
    <source>
        <dbReference type="SAM" id="Phobius"/>
    </source>
</evidence>
<dbReference type="Proteomes" id="UP000886124">
    <property type="component" value="Unassembled WGS sequence"/>
</dbReference>
<feature type="transmembrane region" description="Helical" evidence="1">
    <location>
        <begin position="203"/>
        <end position="223"/>
    </location>
</feature>
<proteinExistence type="predicted"/>
<dbReference type="EMBL" id="DROD01000584">
    <property type="protein sequence ID" value="HHJ53344.1"/>
    <property type="molecule type" value="Genomic_DNA"/>
</dbReference>
<keyword evidence="1" id="KW-1133">Transmembrane helix</keyword>
<comment type="caution">
    <text evidence="3">The sequence shown here is derived from an EMBL/GenBank/DDBJ whole genome shotgun (WGS) entry which is preliminary data.</text>
</comment>
<feature type="transmembrane region" description="Helical" evidence="1">
    <location>
        <begin position="429"/>
        <end position="446"/>
    </location>
</feature>
<dbReference type="InterPro" id="IPR002823">
    <property type="entry name" value="DUF112_TM"/>
</dbReference>
<gene>
    <name evidence="3" type="ORF">ENJ89_09140</name>
</gene>
<evidence type="ECO:0000313" key="3">
    <source>
        <dbReference type="EMBL" id="HHJ53344.1"/>
    </source>
</evidence>
<dbReference type="AlphaFoldDB" id="A0A7V5PQD5"/>
<dbReference type="Pfam" id="PF01970">
    <property type="entry name" value="TctA"/>
    <property type="match status" value="1"/>
</dbReference>
<evidence type="ECO:0000259" key="2">
    <source>
        <dbReference type="Pfam" id="PF01970"/>
    </source>
</evidence>
<dbReference type="PANTHER" id="PTHR35342">
    <property type="entry name" value="TRICARBOXYLIC TRANSPORT PROTEIN"/>
    <property type="match status" value="1"/>
</dbReference>
<organism evidence="3">
    <name type="scientific">Caldithrix abyssi</name>
    <dbReference type="NCBI Taxonomy" id="187145"/>
    <lineage>
        <taxon>Bacteria</taxon>
        <taxon>Pseudomonadati</taxon>
        <taxon>Calditrichota</taxon>
        <taxon>Calditrichia</taxon>
        <taxon>Calditrichales</taxon>
        <taxon>Calditrichaceae</taxon>
        <taxon>Caldithrix</taxon>
    </lineage>
</organism>
<accession>A0A7V5PQD5</accession>